<dbReference type="Gene3D" id="3.40.50.1980">
    <property type="entry name" value="Nitrogenase molybdenum iron protein domain"/>
    <property type="match status" value="2"/>
</dbReference>
<evidence type="ECO:0000313" key="3">
    <source>
        <dbReference type="EMBL" id="QIE57052.1"/>
    </source>
</evidence>
<dbReference type="PROSITE" id="PS50983">
    <property type="entry name" value="FE_B12_PBP"/>
    <property type="match status" value="1"/>
</dbReference>
<dbReference type="SUPFAM" id="SSF53807">
    <property type="entry name" value="Helical backbone' metal receptor"/>
    <property type="match status" value="1"/>
</dbReference>
<proteinExistence type="predicted"/>
<accession>A0A7L5BZ91</accession>
<dbReference type="AlphaFoldDB" id="A0A7L5BZ91"/>
<dbReference type="KEGG" id="hdh:G5B40_17365"/>
<name>A0A7L5BZ91_9RHOB</name>
<gene>
    <name evidence="3" type="ORF">G5B40_17365</name>
</gene>
<dbReference type="Pfam" id="PF01497">
    <property type="entry name" value="Peripla_BP_2"/>
    <property type="match status" value="1"/>
</dbReference>
<evidence type="ECO:0000256" key="1">
    <source>
        <dbReference type="SAM" id="SignalP"/>
    </source>
</evidence>
<feature type="domain" description="Fe/B12 periplasmic-binding" evidence="2">
    <location>
        <begin position="32"/>
        <end position="279"/>
    </location>
</feature>
<evidence type="ECO:0000313" key="4">
    <source>
        <dbReference type="Proteomes" id="UP000503336"/>
    </source>
</evidence>
<dbReference type="RefSeq" id="WP_165101271.1">
    <property type="nucleotide sequence ID" value="NZ_CP049056.1"/>
</dbReference>
<keyword evidence="4" id="KW-1185">Reference proteome</keyword>
<dbReference type="PANTHER" id="PTHR30535">
    <property type="entry name" value="VITAMIN B12-BINDING PROTEIN"/>
    <property type="match status" value="1"/>
</dbReference>
<dbReference type="InterPro" id="IPR002491">
    <property type="entry name" value="ABC_transptr_periplasmic_BD"/>
</dbReference>
<sequence>MSAGRVIGAAFAALALAGVATADGAPPQRPERVVSINLCTDQLALLLAAPGQLISVSNMAHDPLSSAMIEAASGVPENYGRAEEVWMLRPDLVLAGAFTPEPTVAMLRRLGLKVARFPAAATMADVAANMRLMGEALGREKAAEAEIAAFEARLAALPIGHGRRPRAALYQASGWTVGDATLAGRILARAGFANLAEDFAIDYGGVIPLEALVMAAPDIIVTGTRYAGASRAEEVPRHPALTTLNRVQATDSDWICGAPHVLDAVEAMAAARRRLEPGG</sequence>
<keyword evidence="1" id="KW-0732">Signal</keyword>
<dbReference type="EMBL" id="CP049056">
    <property type="protein sequence ID" value="QIE57052.1"/>
    <property type="molecule type" value="Genomic_DNA"/>
</dbReference>
<feature type="chain" id="PRO_5029817314" evidence="1">
    <location>
        <begin position="23"/>
        <end position="279"/>
    </location>
</feature>
<dbReference type="InterPro" id="IPR050902">
    <property type="entry name" value="ABC_Transporter_SBP"/>
</dbReference>
<evidence type="ECO:0000259" key="2">
    <source>
        <dbReference type="PROSITE" id="PS50983"/>
    </source>
</evidence>
<dbReference type="Proteomes" id="UP000503336">
    <property type="component" value="Chromosome"/>
</dbReference>
<organism evidence="3 4">
    <name type="scientific">Pikeienuella piscinae</name>
    <dbReference type="NCBI Taxonomy" id="2748098"/>
    <lineage>
        <taxon>Bacteria</taxon>
        <taxon>Pseudomonadati</taxon>
        <taxon>Pseudomonadota</taxon>
        <taxon>Alphaproteobacteria</taxon>
        <taxon>Rhodobacterales</taxon>
        <taxon>Paracoccaceae</taxon>
        <taxon>Pikeienuella</taxon>
    </lineage>
</organism>
<dbReference type="PANTHER" id="PTHR30535:SF34">
    <property type="entry name" value="MOLYBDATE-BINDING PROTEIN MOLA"/>
    <property type="match status" value="1"/>
</dbReference>
<feature type="signal peptide" evidence="1">
    <location>
        <begin position="1"/>
        <end position="22"/>
    </location>
</feature>
<reference evidence="3 4" key="1">
    <citation type="submission" date="2020-02" db="EMBL/GenBank/DDBJ databases">
        <title>complete genome sequence of Rhodobacteraceae bacterium.</title>
        <authorList>
            <person name="Park J."/>
            <person name="Kim Y.-S."/>
            <person name="Kim K.-H."/>
        </authorList>
    </citation>
    <scope>NUCLEOTIDE SEQUENCE [LARGE SCALE GENOMIC DNA]</scope>
    <source>
        <strain evidence="3 4">RR4-56</strain>
    </source>
</reference>
<protein>
    <submittedName>
        <fullName evidence="3">ABC transporter substrate-binding protein</fullName>
    </submittedName>
</protein>